<keyword evidence="4" id="KW-0539">Nucleus</keyword>
<dbReference type="AlphaFoldDB" id="A0A1Y1Z1S8"/>
<dbReference type="STRING" id="1314790.A0A1Y1Z1S8"/>
<dbReference type="EMBL" id="MCFE01001341">
    <property type="protein sequence ID" value="ORX63291.1"/>
    <property type="molecule type" value="Genomic_DNA"/>
</dbReference>
<dbReference type="Gene3D" id="2.60.40.3960">
    <property type="entry name" value="Velvet domain"/>
    <property type="match status" value="1"/>
</dbReference>
<comment type="subcellular location">
    <subcellularLocation>
        <location evidence="1">Nucleus</location>
    </subcellularLocation>
</comment>
<comment type="caution">
    <text evidence="7">The sequence shown here is derived from an EMBL/GenBank/DDBJ whole genome shotgun (WGS) entry which is preliminary data.</text>
</comment>
<evidence type="ECO:0000256" key="1">
    <source>
        <dbReference type="ARBA" id="ARBA00004123"/>
    </source>
</evidence>
<dbReference type="InParanoid" id="A0A1Y1Z1S8"/>
<feature type="domain" description="Velvet" evidence="5">
    <location>
        <begin position="1"/>
        <end position="195"/>
    </location>
</feature>
<dbReference type="InterPro" id="IPR038491">
    <property type="entry name" value="Velvet_dom_sf"/>
</dbReference>
<keyword evidence="2" id="KW-0805">Transcription regulation</keyword>
<evidence type="ECO:0000256" key="2">
    <source>
        <dbReference type="ARBA" id="ARBA00023015"/>
    </source>
</evidence>
<dbReference type="Pfam" id="PF11754">
    <property type="entry name" value="Velvet"/>
    <property type="match status" value="1"/>
</dbReference>
<reference evidence="7 8" key="1">
    <citation type="submission" date="2016-07" db="EMBL/GenBank/DDBJ databases">
        <title>Pervasive Adenine N6-methylation of Active Genes in Fungi.</title>
        <authorList>
            <consortium name="DOE Joint Genome Institute"/>
            <person name="Mondo S.J."/>
            <person name="Dannebaum R.O."/>
            <person name="Kuo R.C."/>
            <person name="Labutti K."/>
            <person name="Haridas S."/>
            <person name="Kuo A."/>
            <person name="Salamov A."/>
            <person name="Ahrendt S.R."/>
            <person name="Lipzen A."/>
            <person name="Sullivan W."/>
            <person name="Andreopoulos W.B."/>
            <person name="Clum A."/>
            <person name="Lindquist E."/>
            <person name="Daum C."/>
            <person name="Ramamoorthy G.K."/>
            <person name="Gryganskyi A."/>
            <person name="Culley D."/>
            <person name="Magnuson J.K."/>
            <person name="James T.Y."/>
            <person name="O'Malley M.A."/>
            <person name="Stajich J.E."/>
            <person name="Spatafora J.W."/>
            <person name="Visel A."/>
            <person name="Grigoriev I.V."/>
        </authorList>
    </citation>
    <scope>NUCLEOTIDE SEQUENCE [LARGE SCALE GENOMIC DNA]</scope>
    <source>
        <strain evidence="7 8">CBS 931.73</strain>
    </source>
</reference>
<evidence type="ECO:0000256" key="3">
    <source>
        <dbReference type="ARBA" id="ARBA00023163"/>
    </source>
</evidence>
<dbReference type="PANTHER" id="PTHR33572:SF3">
    <property type="entry name" value="VELVET COMPLEX SUBUNIT B"/>
    <property type="match status" value="1"/>
</dbReference>
<name>A0A1Y1Z1S8_9FUNG</name>
<evidence type="ECO:0000259" key="5">
    <source>
        <dbReference type="PROSITE" id="PS51821"/>
    </source>
</evidence>
<dbReference type="InterPro" id="IPR037525">
    <property type="entry name" value="Velvet_dom"/>
</dbReference>
<dbReference type="Proteomes" id="UP000193498">
    <property type="component" value="Unassembled WGS sequence"/>
</dbReference>
<gene>
    <name evidence="6" type="ORF">K493DRAFT_272700</name>
    <name evidence="7" type="ORF">K493DRAFT_311450</name>
</gene>
<organism evidence="7 8">
    <name type="scientific">Basidiobolus meristosporus CBS 931.73</name>
    <dbReference type="NCBI Taxonomy" id="1314790"/>
    <lineage>
        <taxon>Eukaryota</taxon>
        <taxon>Fungi</taxon>
        <taxon>Fungi incertae sedis</taxon>
        <taxon>Zoopagomycota</taxon>
        <taxon>Entomophthoromycotina</taxon>
        <taxon>Basidiobolomycetes</taxon>
        <taxon>Basidiobolales</taxon>
        <taxon>Basidiobolaceae</taxon>
        <taxon>Basidiobolus</taxon>
    </lineage>
</organism>
<dbReference type="GO" id="GO:0005634">
    <property type="term" value="C:nucleus"/>
    <property type="evidence" value="ECO:0007669"/>
    <property type="project" value="UniProtKB-SubCell"/>
</dbReference>
<dbReference type="InterPro" id="IPR021740">
    <property type="entry name" value="Velvet"/>
</dbReference>
<dbReference type="PROSITE" id="PS51821">
    <property type="entry name" value="VELVET"/>
    <property type="match status" value="1"/>
</dbReference>
<protein>
    <recommendedName>
        <fullName evidence="5">Velvet domain-containing protein</fullName>
    </recommendedName>
</protein>
<dbReference type="OrthoDB" id="3056235at2759"/>
<keyword evidence="3" id="KW-0804">Transcription</keyword>
<evidence type="ECO:0000313" key="7">
    <source>
        <dbReference type="EMBL" id="ORY04251.1"/>
    </source>
</evidence>
<sequence>MTRYSLEILQQPTRARMCGFGDKDRRLIGPLPILELKTNNTTTENTVEIANFVVHADLWSADFQHDCNVVVNPASIPTSSQERQGSSIISLGGPVNVRNLIGCTVSSSYQLRHMDGNPGVFFLFPDLSVRVEGKYRLRFSLWDIMRTWKEGHNYMLTHVYSEPFTVYPPRSFPGMADVTPLSDWFSNQGMKLSLRRHGEQ</sequence>
<evidence type="ECO:0000256" key="4">
    <source>
        <dbReference type="ARBA" id="ARBA00023242"/>
    </source>
</evidence>
<keyword evidence="8" id="KW-1185">Reference proteome</keyword>
<dbReference type="PANTHER" id="PTHR33572">
    <property type="entry name" value="SPORE DEVELOPMENT REGULATOR VOSA"/>
    <property type="match status" value="1"/>
</dbReference>
<proteinExistence type="predicted"/>
<evidence type="ECO:0000313" key="6">
    <source>
        <dbReference type="EMBL" id="ORX63291.1"/>
    </source>
</evidence>
<accession>A0A1Y1Z1S8</accession>
<evidence type="ECO:0000313" key="8">
    <source>
        <dbReference type="Proteomes" id="UP000193498"/>
    </source>
</evidence>
<dbReference type="EMBL" id="MCFE01000037">
    <property type="protein sequence ID" value="ORY04251.1"/>
    <property type="molecule type" value="Genomic_DNA"/>
</dbReference>